<evidence type="ECO:0000256" key="1">
    <source>
        <dbReference type="SAM" id="Coils"/>
    </source>
</evidence>
<dbReference type="PANTHER" id="PTHR47396">
    <property type="entry name" value="TYPE I RESTRICTION ENZYME ECOKI R PROTEIN"/>
    <property type="match status" value="1"/>
</dbReference>
<keyword evidence="4" id="KW-1185">Reference proteome</keyword>
<dbReference type="STRING" id="66969.Lwal_1945"/>
<evidence type="ECO:0000259" key="2">
    <source>
        <dbReference type="PROSITE" id="PS51192"/>
    </source>
</evidence>
<evidence type="ECO:0000313" key="3">
    <source>
        <dbReference type="EMBL" id="KTD77168.1"/>
    </source>
</evidence>
<dbReference type="InterPro" id="IPR014001">
    <property type="entry name" value="Helicase_ATP-bd"/>
</dbReference>
<dbReference type="SMART" id="SM00487">
    <property type="entry name" value="DEXDc"/>
    <property type="match status" value="1"/>
</dbReference>
<dbReference type="Gene3D" id="3.40.50.300">
    <property type="entry name" value="P-loop containing nucleotide triphosphate hydrolases"/>
    <property type="match status" value="1"/>
</dbReference>
<dbReference type="Proteomes" id="UP000054729">
    <property type="component" value="Unassembled WGS sequence"/>
</dbReference>
<dbReference type="InterPro" id="IPR027417">
    <property type="entry name" value="P-loop_NTPase"/>
</dbReference>
<dbReference type="RefSeq" id="WP_058480600.1">
    <property type="nucleotide sequence ID" value="NZ_CAAAIQ010000011.1"/>
</dbReference>
<dbReference type="GO" id="GO:0016787">
    <property type="term" value="F:hydrolase activity"/>
    <property type="evidence" value="ECO:0007669"/>
    <property type="project" value="InterPro"/>
</dbReference>
<dbReference type="AlphaFoldDB" id="A0A0W1A7M6"/>
<accession>A0A0W1A7M6</accession>
<dbReference type="PATRIC" id="fig|66969.6.peg.2124"/>
<comment type="caution">
    <text evidence="3">The sequence shown here is derived from an EMBL/GenBank/DDBJ whole genome shotgun (WGS) entry which is preliminary data.</text>
</comment>
<dbReference type="GO" id="GO:0005829">
    <property type="term" value="C:cytosol"/>
    <property type="evidence" value="ECO:0007669"/>
    <property type="project" value="TreeGrafter"/>
</dbReference>
<dbReference type="Pfam" id="PF04851">
    <property type="entry name" value="ResIII"/>
    <property type="match status" value="1"/>
</dbReference>
<sequence length="1126" mass="124107">MGASKSIRTRFVDDLRDYTNTLAAVHLLKEALKGGSMITVGAANDIVSKENLKADAKIGNVVKAILAQAGKEGEARSLWVKNDTDNKWHLQAAITIGGAVYTVDLVQEGIVKGEQLYTVNIESKLAKDDSPTPSRGKLFFNPGAKATVKIKANKDGDLRAVTQKGLEISHDSIAPYSYQNEIIAKYCDKVSQGADTQLALAGTGSGKSIIMAGIAQSLGKTVMIVPDALLVSQQTKEVLNLVNKGIENGAPVTPINVFTLDLLEKPGLIDDPEDMDQVTSYFATVLEGTSKPKKFEHMVLQSTHPLFKVIAPLIKDNMVLIDESHTHTFDSESTKLLQGLKDNNSVLALTATPTSKLYDLFPGTPLDDLSLGAAIELGNVRPIKAEVDYYEAEDLVTQAVVRYFDDYYLRTGDNGYTDPVQLKAELLKKVPKPSDMEAQSQAIEIALERNRMRCPRNMAFSDNKQTRQELATIYQKISEGDATTINKYKDTIAAKRKQSEIEARVAMTLKFVQDVDAQKTKEVTELVTLATKTPVVDLPRDIVIEQQKGVQRTINSLALALVLNEKPSSIGEKDRTNKLRTFIEKCDAEFHGFKTEGKTGKPGEDAVEAKLKACASFNREKMRESLLKMESPIPDLPATQQAAMINLILDRAEALAANITADRPMVDIVMNPTPVNLKALEVDSNYTRTIDASTTDTTKKGIVAMLDVGIVSQVVSDQTVATGVSIKDVFNVQIVNNYSEAVESDINVINGTLSGPQAMGRCVRHGDGLARVQQIIDVRYKGTGLILTVDDAIDRQNSGVKTKAVMTARDNLQLIQKATVVQSIYRGQKTVGMFAKNRDELSALTSDIQKCRVAISTKTSMLQDGRNHLVTTKQKLHNSEVELAFIPGNPKGRIPPQYRNKPEMVRHWTQRKVLPGVIDGIVERNQQIEDSLQDSVQQLQKLEKRRNVLLAQIQSAPSTKGATVVKTKTAMTVQDAEMDFSDQSFHRGSKTHGLFAQKKQDVSAITVDIQKCKEAISTQTDMLRVGRNLLDSTKQKLHKSEVELAFIPGNPNGRIPPQYRNQPEMVRYWTQRQALPGVIDGIVERNQKLEDALRDSLKQLQKLEKQRDALLEKTQSTQAQQTVATM</sequence>
<dbReference type="PANTHER" id="PTHR47396:SF1">
    <property type="entry name" value="ATP-DEPENDENT HELICASE IRC3-RELATED"/>
    <property type="match status" value="1"/>
</dbReference>
<organism evidence="3 4">
    <name type="scientific">Legionella waltersii</name>
    <dbReference type="NCBI Taxonomy" id="66969"/>
    <lineage>
        <taxon>Bacteria</taxon>
        <taxon>Pseudomonadati</taxon>
        <taxon>Pseudomonadota</taxon>
        <taxon>Gammaproteobacteria</taxon>
        <taxon>Legionellales</taxon>
        <taxon>Legionellaceae</taxon>
        <taxon>Legionella</taxon>
    </lineage>
</organism>
<keyword evidence="1" id="KW-0175">Coiled coil</keyword>
<name>A0A0W1A7M6_9GAMM</name>
<dbReference type="OrthoDB" id="5651942at2"/>
<gene>
    <name evidence="3" type="ORF">Lwal_1945</name>
</gene>
<dbReference type="SUPFAM" id="SSF52540">
    <property type="entry name" value="P-loop containing nucleoside triphosphate hydrolases"/>
    <property type="match status" value="2"/>
</dbReference>
<evidence type="ECO:0000313" key="4">
    <source>
        <dbReference type="Proteomes" id="UP000054729"/>
    </source>
</evidence>
<dbReference type="PROSITE" id="PS51192">
    <property type="entry name" value="HELICASE_ATP_BIND_1"/>
    <property type="match status" value="1"/>
</dbReference>
<dbReference type="EMBL" id="LNZB01000048">
    <property type="protein sequence ID" value="KTD77168.1"/>
    <property type="molecule type" value="Genomic_DNA"/>
</dbReference>
<protein>
    <submittedName>
        <fullName evidence="3">Type III restriction enzyme, res subunit</fullName>
    </submittedName>
</protein>
<dbReference type="InterPro" id="IPR050742">
    <property type="entry name" value="Helicase_Restrict-Modif_Enz"/>
</dbReference>
<dbReference type="InterPro" id="IPR006935">
    <property type="entry name" value="Helicase/UvrB_N"/>
</dbReference>
<feature type="coiled-coil region" evidence="1">
    <location>
        <begin position="925"/>
        <end position="952"/>
    </location>
</feature>
<feature type="domain" description="Helicase ATP-binding" evidence="2">
    <location>
        <begin position="188"/>
        <end position="371"/>
    </location>
</feature>
<proteinExistence type="predicted"/>
<dbReference type="GO" id="GO:0005524">
    <property type="term" value="F:ATP binding"/>
    <property type="evidence" value="ECO:0007669"/>
    <property type="project" value="InterPro"/>
</dbReference>
<reference evidence="3 4" key="1">
    <citation type="submission" date="2015-11" db="EMBL/GenBank/DDBJ databases">
        <title>Genomic analysis of 38 Legionella species identifies large and diverse effector repertoires.</title>
        <authorList>
            <person name="Burstein D."/>
            <person name="Amaro F."/>
            <person name="Zusman T."/>
            <person name="Lifshitz Z."/>
            <person name="Cohen O."/>
            <person name="Gilbert J.A."/>
            <person name="Pupko T."/>
            <person name="Shuman H.A."/>
            <person name="Segal G."/>
        </authorList>
    </citation>
    <scope>NUCLEOTIDE SEQUENCE [LARGE SCALE GENOMIC DNA]</scope>
    <source>
        <strain evidence="3 4">ATCC 51914</strain>
    </source>
</reference>
<dbReference type="GO" id="GO:0003677">
    <property type="term" value="F:DNA binding"/>
    <property type="evidence" value="ECO:0007669"/>
    <property type="project" value="InterPro"/>
</dbReference>
<feature type="coiled-coil region" evidence="1">
    <location>
        <begin position="1079"/>
        <end position="1120"/>
    </location>
</feature>